<protein>
    <submittedName>
        <fullName evidence="2">Uncharacterized protein</fullName>
    </submittedName>
</protein>
<evidence type="ECO:0000256" key="1">
    <source>
        <dbReference type="SAM" id="MobiDB-lite"/>
    </source>
</evidence>
<reference evidence="2 3" key="1">
    <citation type="journal article" date="2024" name="Commun. Biol.">
        <title>Comparative genomic analysis of thermophilic fungi reveals convergent evolutionary adaptations and gene losses.</title>
        <authorList>
            <person name="Steindorff A.S."/>
            <person name="Aguilar-Pontes M.V."/>
            <person name="Robinson A.J."/>
            <person name="Andreopoulos B."/>
            <person name="LaButti K."/>
            <person name="Kuo A."/>
            <person name="Mondo S."/>
            <person name="Riley R."/>
            <person name="Otillar R."/>
            <person name="Haridas S."/>
            <person name="Lipzen A."/>
            <person name="Grimwood J."/>
            <person name="Schmutz J."/>
            <person name="Clum A."/>
            <person name="Reid I.D."/>
            <person name="Moisan M.C."/>
            <person name="Butler G."/>
            <person name="Nguyen T.T.M."/>
            <person name="Dewar K."/>
            <person name="Conant G."/>
            <person name="Drula E."/>
            <person name="Henrissat B."/>
            <person name="Hansel C."/>
            <person name="Singer S."/>
            <person name="Hutchinson M.I."/>
            <person name="de Vries R.P."/>
            <person name="Natvig D.O."/>
            <person name="Powell A.J."/>
            <person name="Tsang A."/>
            <person name="Grigoriev I.V."/>
        </authorList>
    </citation>
    <scope>NUCLEOTIDE SEQUENCE [LARGE SCALE GENOMIC DNA]</scope>
    <source>
        <strain evidence="2 3">CBS 494.80</strain>
    </source>
</reference>
<feature type="region of interest" description="Disordered" evidence="1">
    <location>
        <begin position="1"/>
        <end position="60"/>
    </location>
</feature>
<organism evidence="2 3">
    <name type="scientific">Oculimacula yallundae</name>
    <dbReference type="NCBI Taxonomy" id="86028"/>
    <lineage>
        <taxon>Eukaryota</taxon>
        <taxon>Fungi</taxon>
        <taxon>Dikarya</taxon>
        <taxon>Ascomycota</taxon>
        <taxon>Pezizomycotina</taxon>
        <taxon>Leotiomycetes</taxon>
        <taxon>Helotiales</taxon>
        <taxon>Ploettnerulaceae</taxon>
        <taxon>Oculimacula</taxon>
    </lineage>
</organism>
<proteinExistence type="predicted"/>
<evidence type="ECO:0000313" key="3">
    <source>
        <dbReference type="Proteomes" id="UP001595075"/>
    </source>
</evidence>
<sequence length="167" mass="18924">MAKSDHSDEIFQDCVEGMTPDTSPASKSEQSGSYQSTPATENSDSTITSSAQTPRIQTTQEKYQVARAEYDNKRYVACRDKCMELLRNRNLGPITRCETLQLFASCSYYYGAKHALEQALIVANRLGDSDPDQVLRKNVEELLEDLEQYRPVDGAPRAYIKEFEYDD</sequence>
<dbReference type="EMBL" id="JAZHXI010000003">
    <property type="protein sequence ID" value="KAL2073429.1"/>
    <property type="molecule type" value="Genomic_DNA"/>
</dbReference>
<gene>
    <name evidence="2" type="ORF">VTL71DRAFT_10753</name>
</gene>
<dbReference type="Proteomes" id="UP001595075">
    <property type="component" value="Unassembled WGS sequence"/>
</dbReference>
<keyword evidence="3" id="KW-1185">Reference proteome</keyword>
<name>A0ABR4CWH7_9HELO</name>
<accession>A0ABR4CWH7</accession>
<comment type="caution">
    <text evidence="2">The sequence shown here is derived from an EMBL/GenBank/DDBJ whole genome shotgun (WGS) entry which is preliminary data.</text>
</comment>
<feature type="compositionally biased region" description="Polar residues" evidence="1">
    <location>
        <begin position="20"/>
        <end position="60"/>
    </location>
</feature>
<evidence type="ECO:0000313" key="2">
    <source>
        <dbReference type="EMBL" id="KAL2073429.1"/>
    </source>
</evidence>